<dbReference type="Pfam" id="PF02872">
    <property type="entry name" value="5_nucleotid_C"/>
    <property type="match status" value="1"/>
</dbReference>
<organism evidence="5 6">
    <name type="scientific">Neobacillus piezotolerans</name>
    <dbReference type="NCBI Taxonomy" id="2259171"/>
    <lineage>
        <taxon>Bacteria</taxon>
        <taxon>Bacillati</taxon>
        <taxon>Bacillota</taxon>
        <taxon>Bacilli</taxon>
        <taxon>Bacillales</taxon>
        <taxon>Bacillaceae</taxon>
        <taxon>Neobacillus</taxon>
    </lineage>
</organism>
<dbReference type="InterPro" id="IPR008334">
    <property type="entry name" value="5'-Nucleotdase_C"/>
</dbReference>
<dbReference type="GO" id="GO:0008768">
    <property type="term" value="F:UDP-sugar diphosphatase activity"/>
    <property type="evidence" value="ECO:0007669"/>
    <property type="project" value="TreeGrafter"/>
</dbReference>
<feature type="domain" description="Calcineurin-like phosphoesterase" evidence="3">
    <location>
        <begin position="5"/>
        <end position="204"/>
    </location>
</feature>
<accession>A0A3D8GR77</accession>
<evidence type="ECO:0000259" key="3">
    <source>
        <dbReference type="Pfam" id="PF00149"/>
    </source>
</evidence>
<dbReference type="GO" id="GO:0030288">
    <property type="term" value="C:outer membrane-bounded periplasmic space"/>
    <property type="evidence" value="ECO:0007669"/>
    <property type="project" value="TreeGrafter"/>
</dbReference>
<dbReference type="InterPro" id="IPR036907">
    <property type="entry name" value="5'-Nucleotdase_C_sf"/>
</dbReference>
<comment type="similarity">
    <text evidence="2">Belongs to the 5'-nucleotidase family.</text>
</comment>
<dbReference type="PIRSF" id="PIRSF036361">
    <property type="entry name" value="YunD"/>
    <property type="match status" value="1"/>
</dbReference>
<dbReference type="GO" id="GO:0000166">
    <property type="term" value="F:nucleotide binding"/>
    <property type="evidence" value="ECO:0007669"/>
    <property type="project" value="UniProtKB-KW"/>
</dbReference>
<dbReference type="SUPFAM" id="SSF55816">
    <property type="entry name" value="5'-nucleotidase (syn. UDP-sugar hydrolase), C-terminal domain"/>
    <property type="match status" value="1"/>
</dbReference>
<sequence>MEKIHIYHTNDLHSHFEHWPKISRIIRDRAKENREAGDEVFVFDIGDHVDRWHPYTEGTMGKGNAGLLNETGYTAVTIGNNEGITLPYDGLDTLFEKRSYDVLIANLYTKKGQRPEWAEPFKIYTTAAGTRVGVIGLTAYFAHFYRLLGWRLADPIDELRRQLPSMKGQSDVIILLSHLGLYEDEKIADEFSEIDVILGGHTHHVLHEGKLVNGTLLAAAGKYGNFAGHVILELENGQICSKSARLYQIEGAQPERWERNETEALFAMGRSLLEKKVAEVESLTADFFIDSDLPQLLCEALREWCDADCAFLNAGLILGPLEGDVTKFDLLSVCPHPINPCTVTLEGDELKEILRMTLDESLPHIEVKGLGFRGTVMGKFVYDRIEVLEEEMDFLIDGKIIEPEGKYIIAIPDMFTFGRFFPQIVRSENKYYYMPEFLRDVLEWKLNRI</sequence>
<dbReference type="InterPro" id="IPR006179">
    <property type="entry name" value="5_nucleotidase/apyrase"/>
</dbReference>
<evidence type="ECO:0000256" key="1">
    <source>
        <dbReference type="ARBA" id="ARBA00022729"/>
    </source>
</evidence>
<dbReference type="InterPro" id="IPR004843">
    <property type="entry name" value="Calcineurin-like_PHP"/>
</dbReference>
<protein>
    <submittedName>
        <fullName evidence="5">Bifunctional metallophosphatase/5'-nucleotidase</fullName>
    </submittedName>
</protein>
<dbReference type="PANTHER" id="PTHR11575">
    <property type="entry name" value="5'-NUCLEOTIDASE-RELATED"/>
    <property type="match status" value="1"/>
</dbReference>
<dbReference type="GO" id="GO:0008253">
    <property type="term" value="F:5'-nucleotidase activity"/>
    <property type="evidence" value="ECO:0007669"/>
    <property type="project" value="TreeGrafter"/>
</dbReference>
<proteinExistence type="inferred from homology"/>
<dbReference type="Gene3D" id="3.60.21.10">
    <property type="match status" value="1"/>
</dbReference>
<comment type="caution">
    <text evidence="5">The sequence shown here is derived from an EMBL/GenBank/DDBJ whole genome shotgun (WGS) entry which is preliminary data.</text>
</comment>
<dbReference type="OrthoDB" id="9793179at2"/>
<dbReference type="SUPFAM" id="SSF56300">
    <property type="entry name" value="Metallo-dependent phosphatases"/>
    <property type="match status" value="1"/>
</dbReference>
<dbReference type="RefSeq" id="WP_115451766.1">
    <property type="nucleotide sequence ID" value="NZ_QNQT01000003.1"/>
</dbReference>
<evidence type="ECO:0000313" key="5">
    <source>
        <dbReference type="EMBL" id="RDU36938.1"/>
    </source>
</evidence>
<keyword evidence="1" id="KW-0732">Signal</keyword>
<name>A0A3D8GR77_9BACI</name>
<feature type="domain" description="5'-Nucleotidase C-terminal" evidence="4">
    <location>
        <begin position="287"/>
        <end position="413"/>
    </location>
</feature>
<reference evidence="5 6" key="1">
    <citation type="submission" date="2018-07" db="EMBL/GenBank/DDBJ databases">
        <title>Bacillus sp. YLB-04 draft genome sequence.</title>
        <authorList>
            <person name="Yu L."/>
            <person name="Tang X."/>
        </authorList>
    </citation>
    <scope>NUCLEOTIDE SEQUENCE [LARGE SCALE GENOMIC DNA]</scope>
    <source>
        <strain evidence="5 6">YLB-04</strain>
    </source>
</reference>
<dbReference type="AlphaFoldDB" id="A0A3D8GR77"/>
<dbReference type="InterPro" id="IPR029052">
    <property type="entry name" value="Metallo-depent_PP-like"/>
</dbReference>
<dbReference type="InterPro" id="IPR011240">
    <property type="entry name" value="Pesterase_YunD"/>
</dbReference>
<dbReference type="Pfam" id="PF00149">
    <property type="entry name" value="Metallophos"/>
    <property type="match status" value="1"/>
</dbReference>
<gene>
    <name evidence="5" type="ORF">DRW41_09565</name>
</gene>
<dbReference type="EMBL" id="QNQT01000003">
    <property type="protein sequence ID" value="RDU36938.1"/>
    <property type="molecule type" value="Genomic_DNA"/>
</dbReference>
<keyword evidence="6" id="KW-1185">Reference proteome</keyword>
<evidence type="ECO:0000313" key="6">
    <source>
        <dbReference type="Proteomes" id="UP000257144"/>
    </source>
</evidence>
<dbReference type="PANTHER" id="PTHR11575:SF23">
    <property type="entry name" value="5-NUCLEOTIDASE FAMILY PROTEIN"/>
    <property type="match status" value="1"/>
</dbReference>
<keyword evidence="2" id="KW-0378">Hydrolase</keyword>
<keyword evidence="2" id="KW-0547">Nucleotide-binding</keyword>
<dbReference type="Gene3D" id="3.90.780.10">
    <property type="entry name" value="5'-Nucleotidase, C-terminal domain"/>
    <property type="match status" value="1"/>
</dbReference>
<evidence type="ECO:0000256" key="2">
    <source>
        <dbReference type="RuleBase" id="RU362119"/>
    </source>
</evidence>
<dbReference type="CDD" id="cd00845">
    <property type="entry name" value="MPP_UshA_N_like"/>
    <property type="match status" value="1"/>
</dbReference>
<dbReference type="GO" id="GO:0009166">
    <property type="term" value="P:nucleotide catabolic process"/>
    <property type="evidence" value="ECO:0007669"/>
    <property type="project" value="InterPro"/>
</dbReference>
<dbReference type="PRINTS" id="PR01607">
    <property type="entry name" value="APYRASEFAMLY"/>
</dbReference>
<dbReference type="Proteomes" id="UP000257144">
    <property type="component" value="Unassembled WGS sequence"/>
</dbReference>
<evidence type="ECO:0000259" key="4">
    <source>
        <dbReference type="Pfam" id="PF02872"/>
    </source>
</evidence>